<dbReference type="RefSeq" id="NP_502308.2">
    <property type="nucleotide sequence ID" value="NM_069907.4"/>
</dbReference>
<dbReference type="HOGENOM" id="CLU_013203_0_0_1"/>
<dbReference type="CTD" id="178164"/>
<keyword evidence="3" id="KW-1185">Reference proteome</keyword>
<evidence type="ECO:0000313" key="2">
    <source>
        <dbReference type="EMBL" id="CAA93451.2"/>
    </source>
</evidence>
<feature type="compositionally biased region" description="Basic and acidic residues" evidence="1">
    <location>
        <begin position="359"/>
        <end position="379"/>
    </location>
</feature>
<dbReference type="InParanoid" id="Q17411"/>
<dbReference type="InterPro" id="IPR004987">
    <property type="entry name" value="DUF272"/>
</dbReference>
<reference evidence="2 3" key="1">
    <citation type="journal article" date="1998" name="Science">
        <title>Genome sequence of the nematode C. elegans: a platform for investigating biology.</title>
        <authorList>
            <consortium name="The C. elegans sequencing consortium"/>
            <person name="Sulson J.E."/>
            <person name="Waterston R."/>
        </authorList>
    </citation>
    <scope>NUCLEOTIDE SEQUENCE [LARGE SCALE GENOMIC DNA]</scope>
    <source>
        <strain evidence="2 3">Bristol N2</strain>
    </source>
</reference>
<dbReference type="PANTHER" id="PTHR21516:SF2">
    <property type="entry name" value="PROTEIN CBG06240"/>
    <property type="match status" value="1"/>
</dbReference>
<dbReference type="IntAct" id="Q17411">
    <property type="interactions" value="2"/>
</dbReference>
<dbReference type="WormBase" id="B0001.2">
    <property type="protein sequence ID" value="CE36776"/>
    <property type="gene ID" value="WBGene00007087"/>
</dbReference>
<dbReference type="Pfam" id="PF03312">
    <property type="entry name" value="DUF272"/>
    <property type="match status" value="1"/>
</dbReference>
<dbReference type="PaxDb" id="6239-B0001.2"/>
<proteinExistence type="evidence at protein level"/>
<dbReference type="eggNOG" id="ENOG502TB98">
    <property type="taxonomic scope" value="Eukaryota"/>
</dbReference>
<dbReference type="OMA" id="TYHSFIG"/>
<dbReference type="UCSC" id="B0001.2">
    <property type="organism name" value="c. elegans"/>
</dbReference>
<feature type="compositionally biased region" description="Acidic residues" evidence="1">
    <location>
        <begin position="335"/>
        <end position="344"/>
    </location>
</feature>
<dbReference type="EMBL" id="BX284604">
    <property type="protein sequence ID" value="CAA93451.2"/>
    <property type="molecule type" value="Genomic_DNA"/>
</dbReference>
<dbReference type="Proteomes" id="UP000001940">
    <property type="component" value="Chromosome IV"/>
</dbReference>
<dbReference type="AlphaFoldDB" id="Q17411"/>
<evidence type="ECO:0000313" key="3">
    <source>
        <dbReference type="Proteomes" id="UP000001940"/>
    </source>
</evidence>
<dbReference type="OrthoDB" id="5797120at2759"/>
<evidence type="ECO:0007829" key="5">
    <source>
        <dbReference type="PeptideAtlas" id="Q17411"/>
    </source>
</evidence>
<feature type="region of interest" description="Disordered" evidence="1">
    <location>
        <begin position="333"/>
        <end position="391"/>
    </location>
</feature>
<sequence>MLGLAAQRKSNGKVAVVSPTDGIEFDVNEDILNIHMIFLGDFCQINVENNIPISYSKVEDAFRSLKTEVRTDTVEVSGDTGVLTSGLAPFYKTKEFGDVACKGQAPGEAGTNHNIIVSRLPEEQRIGLYSKFVWQGLSDGKIEVISKTAGVLTERKENKSNAKKSEAKSKEEYTKYIIGVVTGKNQRNNAVFVTCNLTYPGTDGIIEKSQLQIGDWVEIRFTKKDFVKYFPSNPTADTPRFNVKHFEKIEKIENYSVTWAGNGPQVKIRNFQFPAGHVQGQSVEDRFLGTIAISKKIVTSESKVDVLIKHRKLFQAGDGKQATWFFKNVIKSEKDSEDSGDSENENSSSTDSRPSKPKKNVENKKSEEKINNSSEKKEYSSNVPKINYSHLPEPSPMNWQMGPPGIMHPMRPIGHFGAIPNPLMYSMPYMSNMAIPPQMMNRQPVPTNNSEPVIHKKGFKPLISTENPLVLKRAVITSLKPNNGKHLYGKEKIAFLWLLDDHKQSVYYVSKNDGIEPGHFFNGLFASNGDKWECKKYVKPLGKLMDGIVSNDSIELQLIVETYFPQSGERLNPETYHSFIGKIVDKFNKLPEDCSRGVKISIKMWNIVERNEWCWIVSKVFQSKHIQLLTEFHQAWNAPGIRKLIKLKCLSLFVTVCELFDTVQDGKMTHARNQLSNGRASAETDNKDDGKRFGWVTCHDGDFIRMVVFPRIEGQKMSDMKKNITDKNVFKNVEKMESRHLYEVILDKDGKVVELFDCPQYFTSNSKGEVEFKVICSDECLLTKNVGLMEPIGAPKWIGKLMLCTEDRPIPKKKILMNATFKLLEDDDLFVDEDLVREESVCFVNIGRGEKMENQDIDEVFKIEKNDSDRQVNNLFRTKLTCMPSETIYSQFVQVCKILSNEDIVDEMNKRNIDTDLLIKLQSSSR</sequence>
<organism evidence="2 3">
    <name type="scientific">Caenorhabditis elegans</name>
    <dbReference type="NCBI Taxonomy" id="6239"/>
    <lineage>
        <taxon>Eukaryota</taxon>
        <taxon>Metazoa</taxon>
        <taxon>Ecdysozoa</taxon>
        <taxon>Nematoda</taxon>
        <taxon>Chromadorea</taxon>
        <taxon>Rhabditida</taxon>
        <taxon>Rhabditina</taxon>
        <taxon>Rhabditomorpha</taxon>
        <taxon>Rhabditoidea</taxon>
        <taxon>Rhabditidae</taxon>
        <taxon>Peloderinae</taxon>
        <taxon>Caenorhabditis</taxon>
    </lineage>
</organism>
<dbReference type="PIR" id="T18627">
    <property type="entry name" value="T18627"/>
</dbReference>
<gene>
    <name evidence="2 4" type="ORF">B0001.2</name>
    <name evidence="2" type="ORF">CELE_B0001.2</name>
</gene>
<accession>Q17411</accession>
<dbReference type="FunCoup" id="Q17411">
    <property type="interactions" value="163"/>
</dbReference>
<dbReference type="STRING" id="6239.B0001.2.1"/>
<dbReference type="PeptideAtlas" id="Q17411"/>
<dbReference type="KEGG" id="cel:CELE_B0001.2"/>
<name>Q17411_CAEEL</name>
<dbReference type="Bgee" id="WBGene00007087">
    <property type="expression patterns" value="Expressed in germ line (C elegans) and 4 other cell types or tissues"/>
</dbReference>
<dbReference type="AGR" id="WB:WBGene00007087"/>
<dbReference type="GeneID" id="178164"/>
<evidence type="ECO:0000256" key="1">
    <source>
        <dbReference type="SAM" id="MobiDB-lite"/>
    </source>
</evidence>
<evidence type="ECO:0000313" key="4">
    <source>
        <dbReference type="WormBase" id="B0001.2"/>
    </source>
</evidence>
<protein>
    <submittedName>
        <fullName evidence="2">Uncharacterized protein</fullName>
    </submittedName>
</protein>
<keyword evidence="5" id="KW-1267">Proteomics identification</keyword>
<dbReference type="PANTHER" id="PTHR21516">
    <property type="entry name" value="AAA_LID_7 DOMAIN-CONTAINING PROTEIN-RELATED-RELATED"/>
    <property type="match status" value="1"/>
</dbReference>